<evidence type="ECO:0000313" key="3">
    <source>
        <dbReference type="EMBL" id="CAK0799547.1"/>
    </source>
</evidence>
<proteinExistence type="predicted"/>
<feature type="coiled-coil region" evidence="1">
    <location>
        <begin position="348"/>
        <end position="375"/>
    </location>
</feature>
<name>A0ABN9Q568_9DINO</name>
<keyword evidence="4" id="KW-1185">Reference proteome</keyword>
<organism evidence="3 4">
    <name type="scientific">Prorocentrum cordatum</name>
    <dbReference type="NCBI Taxonomy" id="2364126"/>
    <lineage>
        <taxon>Eukaryota</taxon>
        <taxon>Sar</taxon>
        <taxon>Alveolata</taxon>
        <taxon>Dinophyceae</taxon>
        <taxon>Prorocentrales</taxon>
        <taxon>Prorocentraceae</taxon>
        <taxon>Prorocentrum</taxon>
    </lineage>
</organism>
<sequence length="472" mass="51417">MLTASAMSHSLAKFFDMIFNNRDSQSSRSSLGCSPSKAAERCCSHAAFREHILLFSCPGRHHILSVYYEPITLWRLAPAHLPCRELASRCPAGLDAGLYARERARAVALVQQAQAKSGADHARLGFLVLALRGQKVGFERVIKMIDEMVTLLKKEQTDDAQKKEYCGAQFDSTDDKKKSLTREVSDLATAIASAEESISAAAEDISALEAGIAALDKSVAEATALRKGEHEEYKALMAADGAAKELLLFAKNRLNQFYNQLCCRRGADRTGKVGPTRTSRHSAVADPKLYNPPAKVELSAQGAIERDMTSAAALVQMSEHSHRTVAAAPPPETWSAYAKKTEESGGVIAMLDLLVKDLDREMTEAETEEKDSQADYDTTIADAKDKRMTDSKALTSKAAAKADLESDLQAAKDDKASTAKELMVTDKYLSQLHAECDWLIQYYDAREQARSGEIDALGKAKAVLSGADYSLL</sequence>
<gene>
    <name evidence="3" type="ORF">PCOR1329_LOCUS7956</name>
</gene>
<comment type="caution">
    <text evidence="3">The sequence shown here is derived from an EMBL/GenBank/DDBJ whole genome shotgun (WGS) entry which is preliminary data.</text>
</comment>
<accession>A0ABN9Q568</accession>
<reference evidence="3" key="1">
    <citation type="submission" date="2023-10" db="EMBL/GenBank/DDBJ databases">
        <authorList>
            <person name="Chen Y."/>
            <person name="Shah S."/>
            <person name="Dougan E. K."/>
            <person name="Thang M."/>
            <person name="Chan C."/>
        </authorList>
    </citation>
    <scope>NUCLEOTIDE SEQUENCE [LARGE SCALE GENOMIC DNA]</scope>
</reference>
<evidence type="ECO:0000256" key="1">
    <source>
        <dbReference type="SAM" id="Coils"/>
    </source>
</evidence>
<protein>
    <submittedName>
        <fullName evidence="3">Uncharacterized protein</fullName>
    </submittedName>
</protein>
<dbReference type="EMBL" id="CAUYUJ010002170">
    <property type="protein sequence ID" value="CAK0799547.1"/>
    <property type="molecule type" value="Genomic_DNA"/>
</dbReference>
<evidence type="ECO:0000256" key="2">
    <source>
        <dbReference type="SAM" id="MobiDB-lite"/>
    </source>
</evidence>
<dbReference type="Proteomes" id="UP001189429">
    <property type="component" value="Unassembled WGS sequence"/>
</dbReference>
<feature type="region of interest" description="Disordered" evidence="2">
    <location>
        <begin position="269"/>
        <end position="288"/>
    </location>
</feature>
<keyword evidence="1" id="KW-0175">Coiled coil</keyword>
<evidence type="ECO:0000313" key="4">
    <source>
        <dbReference type="Proteomes" id="UP001189429"/>
    </source>
</evidence>